<dbReference type="PROSITE" id="PS50011">
    <property type="entry name" value="PROTEIN_KINASE_DOM"/>
    <property type="match status" value="1"/>
</dbReference>
<dbReference type="EMBL" id="LR824017">
    <property type="protein sequence ID" value="CAD0201479.1"/>
    <property type="molecule type" value="Genomic_DNA"/>
</dbReference>
<evidence type="ECO:0000256" key="1">
    <source>
        <dbReference type="SAM" id="MobiDB-lite"/>
    </source>
</evidence>
<dbReference type="GO" id="GO:0005886">
    <property type="term" value="C:plasma membrane"/>
    <property type="evidence" value="ECO:0007669"/>
    <property type="project" value="TreeGrafter"/>
</dbReference>
<dbReference type="GO" id="GO:0005524">
    <property type="term" value="F:ATP binding"/>
    <property type="evidence" value="ECO:0007669"/>
    <property type="project" value="InterPro"/>
</dbReference>
<dbReference type="InterPro" id="IPR050122">
    <property type="entry name" value="RTK"/>
</dbReference>
<dbReference type="PANTHER" id="PTHR24416">
    <property type="entry name" value="TYROSINE-PROTEIN KINASE RECEPTOR"/>
    <property type="match status" value="1"/>
</dbReference>
<feature type="region of interest" description="Disordered" evidence="1">
    <location>
        <begin position="78"/>
        <end position="111"/>
    </location>
</feature>
<dbReference type="Proteomes" id="UP001154114">
    <property type="component" value="Chromosome 14"/>
</dbReference>
<dbReference type="Pfam" id="PF07714">
    <property type="entry name" value="PK_Tyr_Ser-Thr"/>
    <property type="match status" value="1"/>
</dbReference>
<dbReference type="PANTHER" id="PTHR24416:SF620">
    <property type="entry name" value="TYROSINE-PROTEIN KINASE RECEPTOR TORSO"/>
    <property type="match status" value="1"/>
</dbReference>
<protein>
    <recommendedName>
        <fullName evidence="2">Protein kinase domain-containing protein</fullName>
    </recommendedName>
</protein>
<dbReference type="GO" id="GO:0004714">
    <property type="term" value="F:transmembrane receptor protein tyrosine kinase activity"/>
    <property type="evidence" value="ECO:0007669"/>
    <property type="project" value="TreeGrafter"/>
</dbReference>
<dbReference type="OrthoDB" id="4062651at2759"/>
<dbReference type="InterPro" id="IPR001245">
    <property type="entry name" value="Ser-Thr/Tyr_kinase_cat_dom"/>
</dbReference>
<proteinExistence type="predicted"/>
<dbReference type="AlphaFoldDB" id="A0A9N8L2U2"/>
<keyword evidence="4" id="KW-1185">Reference proteome</keyword>
<reference evidence="3" key="1">
    <citation type="submission" date="2021-12" db="EMBL/GenBank/DDBJ databases">
        <authorList>
            <person name="King R."/>
        </authorList>
    </citation>
    <scope>NUCLEOTIDE SEQUENCE</scope>
</reference>
<evidence type="ECO:0000259" key="2">
    <source>
        <dbReference type="PROSITE" id="PS50011"/>
    </source>
</evidence>
<evidence type="ECO:0000313" key="4">
    <source>
        <dbReference type="Proteomes" id="UP001154114"/>
    </source>
</evidence>
<feature type="compositionally biased region" description="Basic and acidic residues" evidence="1">
    <location>
        <begin position="88"/>
        <end position="99"/>
    </location>
</feature>
<dbReference type="InterPro" id="IPR020635">
    <property type="entry name" value="Tyr_kinase_cat_dom"/>
</dbReference>
<sequence>MTPHVSVPAPIDGAGEEVTEEEVQDFLREIEMLKHVGSHKHVIRLIACCTRRAPLIALLEHAPRGDLLSLLRAARGRRKESHSSTVTRRVDSEQGRPSEAESEYTNLSDSDPALSDGKLYIDSDKKKDHYVAEPALQLDGSTMREYALQVALGMRHLEERGITHRSAGLYREKPGIFPEKWPSIAIFPGFRAPDTHLI</sequence>
<dbReference type="InterPro" id="IPR000719">
    <property type="entry name" value="Prot_kinase_dom"/>
</dbReference>
<accession>A0A9N8L2U2</accession>
<dbReference type="InterPro" id="IPR011009">
    <property type="entry name" value="Kinase-like_dom_sf"/>
</dbReference>
<name>A0A9N8L2U2_CHRIL</name>
<dbReference type="GO" id="GO:0007169">
    <property type="term" value="P:cell surface receptor protein tyrosine kinase signaling pathway"/>
    <property type="evidence" value="ECO:0007669"/>
    <property type="project" value="TreeGrafter"/>
</dbReference>
<dbReference type="GO" id="GO:0043235">
    <property type="term" value="C:receptor complex"/>
    <property type="evidence" value="ECO:0007669"/>
    <property type="project" value="TreeGrafter"/>
</dbReference>
<feature type="domain" description="Protein kinase" evidence="2">
    <location>
        <begin position="1"/>
        <end position="198"/>
    </location>
</feature>
<dbReference type="SUPFAM" id="SSF56112">
    <property type="entry name" value="Protein kinase-like (PK-like)"/>
    <property type="match status" value="1"/>
</dbReference>
<organism evidence="3 4">
    <name type="scientific">Chrysodeixis includens</name>
    <name type="common">Soybean looper</name>
    <name type="synonym">Pseudoplusia includens</name>
    <dbReference type="NCBI Taxonomy" id="689277"/>
    <lineage>
        <taxon>Eukaryota</taxon>
        <taxon>Metazoa</taxon>
        <taxon>Ecdysozoa</taxon>
        <taxon>Arthropoda</taxon>
        <taxon>Hexapoda</taxon>
        <taxon>Insecta</taxon>
        <taxon>Pterygota</taxon>
        <taxon>Neoptera</taxon>
        <taxon>Endopterygota</taxon>
        <taxon>Lepidoptera</taxon>
        <taxon>Glossata</taxon>
        <taxon>Ditrysia</taxon>
        <taxon>Noctuoidea</taxon>
        <taxon>Noctuidae</taxon>
        <taxon>Plusiinae</taxon>
        <taxon>Chrysodeixis</taxon>
    </lineage>
</organism>
<evidence type="ECO:0000313" key="3">
    <source>
        <dbReference type="EMBL" id="CAD0201479.1"/>
    </source>
</evidence>
<dbReference type="Gene3D" id="3.30.200.20">
    <property type="entry name" value="Phosphorylase Kinase, domain 1"/>
    <property type="match status" value="1"/>
</dbReference>
<gene>
    <name evidence="3" type="ORF">CINC_LOCUS3149</name>
</gene>
<dbReference type="SMART" id="SM00219">
    <property type="entry name" value="TyrKc"/>
    <property type="match status" value="1"/>
</dbReference>